<evidence type="ECO:0000256" key="4">
    <source>
        <dbReference type="ARBA" id="ARBA00022723"/>
    </source>
</evidence>
<feature type="binding site" evidence="7">
    <location>
        <position position="66"/>
    </location>
    <ligand>
        <name>Ni(2+)</name>
        <dbReference type="ChEBI" id="CHEBI:49786"/>
    </ligand>
</feature>
<dbReference type="GO" id="GO:0008047">
    <property type="term" value="F:enzyme activator activity"/>
    <property type="evidence" value="ECO:0007669"/>
    <property type="project" value="InterPro"/>
</dbReference>
<dbReference type="InterPro" id="IPR000671">
    <property type="entry name" value="Peptidase_A31"/>
</dbReference>
<keyword evidence="9" id="KW-1185">Reference proteome</keyword>
<dbReference type="SUPFAM" id="SSF53163">
    <property type="entry name" value="HybD-like"/>
    <property type="match status" value="1"/>
</dbReference>
<dbReference type="EMBL" id="FNIN01000001">
    <property type="protein sequence ID" value="SDN31437.1"/>
    <property type="molecule type" value="Genomic_DNA"/>
</dbReference>
<keyword evidence="2 7" id="KW-0533">Nickel</keyword>
<dbReference type="GO" id="GO:0046872">
    <property type="term" value="F:metal ion binding"/>
    <property type="evidence" value="ECO:0007669"/>
    <property type="project" value="UniProtKB-KW"/>
</dbReference>
<evidence type="ECO:0000256" key="2">
    <source>
        <dbReference type="ARBA" id="ARBA00022596"/>
    </source>
</evidence>
<dbReference type="NCBIfam" id="TIGR00072">
    <property type="entry name" value="hydrog_prot"/>
    <property type="match status" value="1"/>
</dbReference>
<dbReference type="GO" id="GO:0016485">
    <property type="term" value="P:protein processing"/>
    <property type="evidence" value="ECO:0007669"/>
    <property type="project" value="InterPro"/>
</dbReference>
<dbReference type="GO" id="GO:0004190">
    <property type="term" value="F:aspartic-type endopeptidase activity"/>
    <property type="evidence" value="ECO:0007669"/>
    <property type="project" value="UniProtKB-KW"/>
</dbReference>
<evidence type="ECO:0000313" key="8">
    <source>
        <dbReference type="EMBL" id="SDN31437.1"/>
    </source>
</evidence>
<sequence>MREKIPVLVLGVGNILYTDEGIGVKVIQKLEELYEFSENVVLLDGGTLGMKLMDYILRSENLIIVDAVLGDGEPGEIYRLEGDGLRKSISFKNSLHQTDLVDTLTYCELMGNRPKAVVIGVEPKNMDDVNMKVSPELERVIPLVIEKVLAEIKRVGGDFKKKSSFD</sequence>
<feature type="binding site" evidence="7">
    <location>
        <position position="20"/>
    </location>
    <ligand>
        <name>Ni(2+)</name>
        <dbReference type="ChEBI" id="CHEBI:49786"/>
    </ligand>
</feature>
<dbReference type="NCBIfam" id="TIGR00140">
    <property type="entry name" value="hupD"/>
    <property type="match status" value="1"/>
</dbReference>
<evidence type="ECO:0000256" key="3">
    <source>
        <dbReference type="ARBA" id="ARBA00022670"/>
    </source>
</evidence>
<evidence type="ECO:0000256" key="5">
    <source>
        <dbReference type="ARBA" id="ARBA00022750"/>
    </source>
</evidence>
<dbReference type="PANTHER" id="PTHR30302:SF1">
    <property type="entry name" value="HYDROGENASE 2 MATURATION PROTEASE"/>
    <property type="match status" value="1"/>
</dbReference>
<feature type="binding site" evidence="7">
    <location>
        <position position="96"/>
    </location>
    <ligand>
        <name>Ni(2+)</name>
        <dbReference type="ChEBI" id="CHEBI:49786"/>
    </ligand>
</feature>
<dbReference type="AlphaFoldDB" id="A0A1H0ADE9"/>
<evidence type="ECO:0000313" key="9">
    <source>
        <dbReference type="Proteomes" id="UP000199602"/>
    </source>
</evidence>
<keyword evidence="3 8" id="KW-0645">Protease</keyword>
<evidence type="ECO:0000256" key="6">
    <source>
        <dbReference type="ARBA" id="ARBA00022801"/>
    </source>
</evidence>
<evidence type="ECO:0000256" key="1">
    <source>
        <dbReference type="ARBA" id="ARBA00006814"/>
    </source>
</evidence>
<dbReference type="PRINTS" id="PR00446">
    <property type="entry name" value="HYDRGNUPTAKE"/>
</dbReference>
<accession>A0A1H0ADE9</accession>
<comment type="similarity">
    <text evidence="1">Belongs to the peptidase A31 family.</text>
</comment>
<keyword evidence="5" id="KW-0064">Aspartyl protease</keyword>
<dbReference type="InterPro" id="IPR004419">
    <property type="entry name" value="Pept_A31_hyd_express"/>
</dbReference>
<dbReference type="STRING" id="206665.SAMN04488516_101369"/>
<dbReference type="PANTHER" id="PTHR30302">
    <property type="entry name" value="HYDROGENASE 1 MATURATION PROTEASE"/>
    <property type="match status" value="1"/>
</dbReference>
<dbReference type="Pfam" id="PF01750">
    <property type="entry name" value="HycI"/>
    <property type="match status" value="1"/>
</dbReference>
<keyword evidence="4 7" id="KW-0479">Metal-binding</keyword>
<dbReference type="InterPro" id="IPR023430">
    <property type="entry name" value="Pept_HybD-like_dom_sf"/>
</dbReference>
<dbReference type="Gene3D" id="3.40.50.1450">
    <property type="entry name" value="HybD-like"/>
    <property type="match status" value="1"/>
</dbReference>
<gene>
    <name evidence="8" type="ORF">SAMN04488516_101369</name>
</gene>
<evidence type="ECO:0000256" key="7">
    <source>
        <dbReference type="PIRSR" id="PIRSR604419-1"/>
    </source>
</evidence>
<dbReference type="Proteomes" id="UP000199602">
    <property type="component" value="Unassembled WGS sequence"/>
</dbReference>
<dbReference type="OrthoDB" id="9792731at2"/>
<proteinExistence type="inferred from homology"/>
<organism evidence="8 9">
    <name type="scientific">Desulfonauticus submarinus</name>
    <dbReference type="NCBI Taxonomy" id="206665"/>
    <lineage>
        <taxon>Bacteria</taxon>
        <taxon>Pseudomonadati</taxon>
        <taxon>Thermodesulfobacteriota</taxon>
        <taxon>Desulfovibrionia</taxon>
        <taxon>Desulfovibrionales</taxon>
        <taxon>Desulfonauticaceae</taxon>
        <taxon>Desulfonauticus</taxon>
    </lineage>
</organism>
<dbReference type="CDD" id="cd06062">
    <property type="entry name" value="H2MP_MemB-H2up"/>
    <property type="match status" value="1"/>
</dbReference>
<reference evidence="8 9" key="1">
    <citation type="submission" date="2016-10" db="EMBL/GenBank/DDBJ databases">
        <authorList>
            <person name="de Groot N.N."/>
        </authorList>
    </citation>
    <scope>NUCLEOTIDE SEQUENCE [LARGE SCALE GENOMIC DNA]</scope>
    <source>
        <strain evidence="8 9">DSM 15269</strain>
    </source>
</reference>
<protein>
    <submittedName>
        <fullName evidence="8">Hydrogenase maturation protease</fullName>
    </submittedName>
</protein>
<dbReference type="RefSeq" id="WP_092062495.1">
    <property type="nucleotide sequence ID" value="NZ_FNIN01000001.1"/>
</dbReference>
<name>A0A1H0ADE9_9BACT</name>
<keyword evidence="6" id="KW-0378">Hydrolase</keyword>